<dbReference type="RefSeq" id="WP_396675957.1">
    <property type="nucleotide sequence ID" value="NZ_JBIRPU010000001.1"/>
</dbReference>
<keyword evidence="3" id="KW-1185">Reference proteome</keyword>
<organism evidence="2 3">
    <name type="scientific">Micromonospora rubida</name>
    <dbReference type="NCBI Taxonomy" id="2697657"/>
    <lineage>
        <taxon>Bacteria</taxon>
        <taxon>Bacillati</taxon>
        <taxon>Actinomycetota</taxon>
        <taxon>Actinomycetes</taxon>
        <taxon>Micromonosporales</taxon>
        <taxon>Micromonosporaceae</taxon>
        <taxon>Micromonospora</taxon>
    </lineage>
</organism>
<evidence type="ECO:0000313" key="3">
    <source>
        <dbReference type="Proteomes" id="UP001611075"/>
    </source>
</evidence>
<protein>
    <submittedName>
        <fullName evidence="2">DNA repair protein</fullName>
    </submittedName>
</protein>
<evidence type="ECO:0000256" key="1">
    <source>
        <dbReference type="SAM" id="MobiDB-lite"/>
    </source>
</evidence>
<name>A0ABW7SDT5_9ACTN</name>
<gene>
    <name evidence="2" type="ORF">ACH4OY_01405</name>
</gene>
<feature type="compositionally biased region" description="Basic and acidic residues" evidence="1">
    <location>
        <begin position="11"/>
        <end position="21"/>
    </location>
</feature>
<accession>A0ABW7SDT5</accession>
<feature type="region of interest" description="Disordered" evidence="1">
    <location>
        <begin position="1"/>
        <end position="21"/>
    </location>
</feature>
<dbReference type="EMBL" id="JBIRPU010000001">
    <property type="protein sequence ID" value="MFI0791350.1"/>
    <property type="molecule type" value="Genomic_DNA"/>
</dbReference>
<dbReference type="Proteomes" id="UP001611075">
    <property type="component" value="Unassembled WGS sequence"/>
</dbReference>
<reference evidence="2 3" key="1">
    <citation type="submission" date="2024-10" db="EMBL/GenBank/DDBJ databases">
        <title>The Natural Products Discovery Center: Release of the First 8490 Sequenced Strains for Exploring Actinobacteria Biosynthetic Diversity.</title>
        <authorList>
            <person name="Kalkreuter E."/>
            <person name="Kautsar S.A."/>
            <person name="Yang D."/>
            <person name="Bader C.D."/>
            <person name="Teijaro C.N."/>
            <person name="Fluegel L."/>
            <person name="Davis C.M."/>
            <person name="Simpson J.R."/>
            <person name="Lauterbach L."/>
            <person name="Steele A.D."/>
            <person name="Gui C."/>
            <person name="Meng S."/>
            <person name="Li G."/>
            <person name="Viehrig K."/>
            <person name="Ye F."/>
            <person name="Su P."/>
            <person name="Kiefer A.F."/>
            <person name="Nichols A."/>
            <person name="Cepeda A.J."/>
            <person name="Yan W."/>
            <person name="Fan B."/>
            <person name="Jiang Y."/>
            <person name="Adhikari A."/>
            <person name="Zheng C.-J."/>
            <person name="Schuster L."/>
            <person name="Cowan T.M."/>
            <person name="Smanski M.J."/>
            <person name="Chevrette M.G."/>
            <person name="De Carvalho L.P.S."/>
            <person name="Shen B."/>
        </authorList>
    </citation>
    <scope>NUCLEOTIDE SEQUENCE [LARGE SCALE GENOMIC DNA]</scope>
    <source>
        <strain evidence="2 3">NPDC021253</strain>
    </source>
</reference>
<evidence type="ECO:0000313" key="2">
    <source>
        <dbReference type="EMBL" id="MFI0791350.1"/>
    </source>
</evidence>
<sequence>MPNLPYNRYPQDPERRWREARSGRFPAQPAYCEVRNARRAEPALSWAELNRLPAGVSTRRGLTAR</sequence>
<comment type="caution">
    <text evidence="2">The sequence shown here is derived from an EMBL/GenBank/DDBJ whole genome shotgun (WGS) entry which is preliminary data.</text>
</comment>
<proteinExistence type="predicted"/>